<reference evidence="9" key="1">
    <citation type="journal article" date="2019" name="Int. J. Syst. Evol. Microbiol.">
        <title>The Global Catalogue of Microorganisms (GCM) 10K type strain sequencing project: providing services to taxonomists for standard genome sequencing and annotation.</title>
        <authorList>
            <consortium name="The Broad Institute Genomics Platform"/>
            <consortium name="The Broad Institute Genome Sequencing Center for Infectious Disease"/>
            <person name="Wu L."/>
            <person name="Ma J."/>
        </authorList>
    </citation>
    <scope>NUCLEOTIDE SEQUENCE [LARGE SCALE GENOMIC DNA]</scope>
    <source>
        <strain evidence="9">JCM 17664</strain>
    </source>
</reference>
<dbReference type="Gene3D" id="2.60.40.1180">
    <property type="entry name" value="Golgi alpha-mannosidase II"/>
    <property type="match status" value="1"/>
</dbReference>
<evidence type="ECO:0000313" key="9">
    <source>
        <dbReference type="Proteomes" id="UP001501207"/>
    </source>
</evidence>
<dbReference type="InterPro" id="IPR006047">
    <property type="entry name" value="GH13_cat_dom"/>
</dbReference>
<dbReference type="CDD" id="cd11318">
    <property type="entry name" value="AmyAc_bac_fung_AmyA"/>
    <property type="match status" value="1"/>
</dbReference>
<evidence type="ECO:0000256" key="1">
    <source>
        <dbReference type="ARBA" id="ARBA00001913"/>
    </source>
</evidence>
<organism evidence="8 9">
    <name type="scientific">Compostibacter hankyongensis</name>
    <dbReference type="NCBI Taxonomy" id="1007089"/>
    <lineage>
        <taxon>Bacteria</taxon>
        <taxon>Pseudomonadati</taxon>
        <taxon>Bacteroidota</taxon>
        <taxon>Chitinophagia</taxon>
        <taxon>Chitinophagales</taxon>
        <taxon>Chitinophagaceae</taxon>
        <taxon>Compostibacter</taxon>
    </lineage>
</organism>
<dbReference type="RefSeq" id="WP_344979637.1">
    <property type="nucleotide sequence ID" value="NZ_BAABFN010000005.1"/>
</dbReference>
<dbReference type="InterPro" id="IPR015237">
    <property type="entry name" value="Alpha-amylase_C_pro"/>
</dbReference>
<comment type="similarity">
    <text evidence="2">Belongs to the glycosyl hydrolase 13 family.</text>
</comment>
<accession>A0ABP8FYJ1</accession>
<feature type="domain" description="Glycosyl hydrolase family 13 catalytic" evidence="7">
    <location>
        <begin position="4"/>
        <end position="402"/>
    </location>
</feature>
<dbReference type="SUPFAM" id="SSF51445">
    <property type="entry name" value="(Trans)glycosidases"/>
    <property type="match status" value="1"/>
</dbReference>
<dbReference type="SMART" id="SM00642">
    <property type="entry name" value="Aamy"/>
    <property type="match status" value="1"/>
</dbReference>
<proteinExistence type="inferred from homology"/>
<name>A0ABP8FYJ1_9BACT</name>
<dbReference type="Proteomes" id="UP001501207">
    <property type="component" value="Unassembled WGS sequence"/>
</dbReference>
<dbReference type="Pfam" id="PF00128">
    <property type="entry name" value="Alpha-amylase"/>
    <property type="match status" value="1"/>
</dbReference>
<keyword evidence="9" id="KW-1185">Reference proteome</keyword>
<evidence type="ECO:0000313" key="8">
    <source>
        <dbReference type="EMBL" id="GAA4313703.1"/>
    </source>
</evidence>
<keyword evidence="6" id="KW-0326">Glycosidase</keyword>
<keyword evidence="4" id="KW-0378">Hydrolase</keyword>
<dbReference type="SUPFAM" id="SSF51011">
    <property type="entry name" value="Glycosyl hydrolase domain"/>
    <property type="match status" value="1"/>
</dbReference>
<dbReference type="NCBIfam" id="NF006968">
    <property type="entry name" value="PRK09441.1-1"/>
    <property type="match status" value="1"/>
</dbReference>
<dbReference type="Gene3D" id="2.40.30.140">
    <property type="match status" value="1"/>
</dbReference>
<dbReference type="NCBIfam" id="NF006969">
    <property type="entry name" value="PRK09441.1-2"/>
    <property type="match status" value="1"/>
</dbReference>
<evidence type="ECO:0000256" key="4">
    <source>
        <dbReference type="ARBA" id="ARBA00022801"/>
    </source>
</evidence>
<dbReference type="InterPro" id="IPR017853">
    <property type="entry name" value="GH"/>
</dbReference>
<dbReference type="Gene3D" id="3.20.20.80">
    <property type="entry name" value="Glycosidases"/>
    <property type="match status" value="1"/>
</dbReference>
<dbReference type="PANTHER" id="PTHR43447">
    <property type="entry name" value="ALPHA-AMYLASE"/>
    <property type="match status" value="1"/>
</dbReference>
<evidence type="ECO:0000256" key="5">
    <source>
        <dbReference type="ARBA" id="ARBA00023277"/>
    </source>
</evidence>
<protein>
    <submittedName>
        <fullName evidence="8">Alpha-amylase</fullName>
    </submittedName>
</protein>
<evidence type="ECO:0000256" key="6">
    <source>
        <dbReference type="ARBA" id="ARBA00023295"/>
    </source>
</evidence>
<keyword evidence="5" id="KW-0119">Carbohydrate metabolism</keyword>
<evidence type="ECO:0000256" key="3">
    <source>
        <dbReference type="ARBA" id="ARBA00022723"/>
    </source>
</evidence>
<dbReference type="InterPro" id="IPR013780">
    <property type="entry name" value="Glyco_hydro_b"/>
</dbReference>
<dbReference type="EMBL" id="BAABFN010000005">
    <property type="protein sequence ID" value="GAA4313703.1"/>
    <property type="molecule type" value="Genomic_DNA"/>
</dbReference>
<keyword evidence="3" id="KW-0479">Metal-binding</keyword>
<evidence type="ECO:0000259" key="7">
    <source>
        <dbReference type="SMART" id="SM00642"/>
    </source>
</evidence>
<comment type="cofactor">
    <cofactor evidence="1">
        <name>Ca(2+)</name>
        <dbReference type="ChEBI" id="CHEBI:29108"/>
    </cofactor>
</comment>
<sequence length="494" mass="56393">MRNKTLFQFFHWYYPPEHRLWEHAAREAAHLARLGITAVWLPPACKGSEGHRSFGYDCYDLYDLGEFDQKGSVATMFGTRGEYLEAIRAFHEQHMSVYADIILNHKGGADEMEEVSVHKVDPENRKKVISDPYKIKARTKFTFPGRQGKYSSFIWDFHCFSGVGRDENTGEYGVYKILNEYGSEWEDLIEEEKGNFDYLMLSDIEFRNPAVREELGKWGVWYLQNTEVDGFRLDAVKHMPASFYRDWLAHLRATSGKELFAVGEYWKSENIDPMLSYIKATEGGMSLFDTPLHHNFSKASHEGARYDLRKIFDHALVKTDPGHSVTFVDNHDTQPLRQFDSHTESWFRPHAYALILLREGGYPCVFFPDLYGAAYHDKMPDGKVHAAELDPCPGLEKLLQARREYAYGLQKDYFDDPHTIGWVREGEPGKNSGCAVLLSNAGEGVKEMETGKHHAGKTFNDITGNRQDKVTADAEGRASFPVNAGSIAVWIPEG</sequence>
<dbReference type="Pfam" id="PF09154">
    <property type="entry name" value="Alpha-amy_C_pro"/>
    <property type="match status" value="1"/>
</dbReference>
<evidence type="ECO:0000256" key="2">
    <source>
        <dbReference type="ARBA" id="ARBA00008061"/>
    </source>
</evidence>
<gene>
    <name evidence="8" type="primary">amyA_2</name>
    <name evidence="8" type="ORF">GCM10023143_24130</name>
</gene>
<dbReference type="PIRSF" id="PIRSF001021">
    <property type="entry name" value="Alph-amls_thrmst"/>
    <property type="match status" value="1"/>
</dbReference>
<comment type="caution">
    <text evidence="8">The sequence shown here is derived from an EMBL/GenBank/DDBJ whole genome shotgun (WGS) entry which is preliminary data.</text>
</comment>
<dbReference type="InterPro" id="IPR013776">
    <property type="entry name" value="A-amylase_thermo"/>
</dbReference>